<dbReference type="Proteomes" id="UP000219338">
    <property type="component" value="Unassembled WGS sequence"/>
</dbReference>
<keyword evidence="2" id="KW-1185">Reference proteome</keyword>
<sequence length="208" mass="23733">MQYRHNPDGKLGFYFESASSLLFDHLIHLSVDSRKFDFPAILLFLPSGCPIRCARSPLFPTTPDGDPTLAHPEEKKNFSAEAGHAPCHRDLKPDVVSALLSKLVSKMTLFSLQGDQNPLTDVGFYVDRLFFWQPKGRDTHQYLHVLEETVFFGPEFDAAAYVCQSNVRWEDTRTPHYSIRDGSVPFWSSLHFSAQPAFQGFPIVWRRV</sequence>
<reference evidence="2" key="1">
    <citation type="journal article" date="2017" name="Nat. Ecol. Evol.">
        <title>Genome expansion and lineage-specific genetic innovations in the forest pathogenic fungi Armillaria.</title>
        <authorList>
            <person name="Sipos G."/>
            <person name="Prasanna A.N."/>
            <person name="Walter M.C."/>
            <person name="O'Connor E."/>
            <person name="Balint B."/>
            <person name="Krizsan K."/>
            <person name="Kiss B."/>
            <person name="Hess J."/>
            <person name="Varga T."/>
            <person name="Slot J."/>
            <person name="Riley R."/>
            <person name="Boka B."/>
            <person name="Rigling D."/>
            <person name="Barry K."/>
            <person name="Lee J."/>
            <person name="Mihaltcheva S."/>
            <person name="LaButti K."/>
            <person name="Lipzen A."/>
            <person name="Waldron R."/>
            <person name="Moloney N.M."/>
            <person name="Sperisen C."/>
            <person name="Kredics L."/>
            <person name="Vagvoelgyi C."/>
            <person name="Patrignani A."/>
            <person name="Fitzpatrick D."/>
            <person name="Nagy I."/>
            <person name="Doyle S."/>
            <person name="Anderson J.B."/>
            <person name="Grigoriev I.V."/>
            <person name="Gueldener U."/>
            <person name="Muensterkoetter M."/>
            <person name="Nagy L.G."/>
        </authorList>
    </citation>
    <scope>NUCLEOTIDE SEQUENCE [LARGE SCALE GENOMIC DNA]</scope>
    <source>
        <strain evidence="2">C18/9</strain>
    </source>
</reference>
<protein>
    <submittedName>
        <fullName evidence="1">Uncharacterized protein</fullName>
    </submittedName>
</protein>
<organism evidence="1 2">
    <name type="scientific">Armillaria ostoyae</name>
    <name type="common">Armillaria root rot fungus</name>
    <dbReference type="NCBI Taxonomy" id="47428"/>
    <lineage>
        <taxon>Eukaryota</taxon>
        <taxon>Fungi</taxon>
        <taxon>Dikarya</taxon>
        <taxon>Basidiomycota</taxon>
        <taxon>Agaricomycotina</taxon>
        <taxon>Agaricomycetes</taxon>
        <taxon>Agaricomycetidae</taxon>
        <taxon>Agaricales</taxon>
        <taxon>Marasmiineae</taxon>
        <taxon>Physalacriaceae</taxon>
        <taxon>Armillaria</taxon>
    </lineage>
</organism>
<proteinExistence type="predicted"/>
<evidence type="ECO:0000313" key="1">
    <source>
        <dbReference type="EMBL" id="SJL17773.1"/>
    </source>
</evidence>
<name>A0A284S9U6_ARMOS</name>
<accession>A0A284S9U6</accession>
<evidence type="ECO:0000313" key="2">
    <source>
        <dbReference type="Proteomes" id="UP000219338"/>
    </source>
</evidence>
<dbReference type="AlphaFoldDB" id="A0A284S9U6"/>
<gene>
    <name evidence="1" type="ORF">ARMOST_21335</name>
</gene>
<dbReference type="EMBL" id="FUEG01000048">
    <property type="protein sequence ID" value="SJL17773.1"/>
    <property type="molecule type" value="Genomic_DNA"/>
</dbReference>